<reference evidence="1" key="1">
    <citation type="journal article" date="2015" name="Nature">
        <title>Complex archaea that bridge the gap between prokaryotes and eukaryotes.</title>
        <authorList>
            <person name="Spang A."/>
            <person name="Saw J.H."/>
            <person name="Jorgensen S.L."/>
            <person name="Zaremba-Niedzwiedzka K."/>
            <person name="Martijn J."/>
            <person name="Lind A.E."/>
            <person name="van Eijk R."/>
            <person name="Schleper C."/>
            <person name="Guy L."/>
            <person name="Ettema T.J."/>
        </authorList>
    </citation>
    <scope>NUCLEOTIDE SEQUENCE</scope>
</reference>
<evidence type="ECO:0000313" key="1">
    <source>
        <dbReference type="EMBL" id="KKN46113.1"/>
    </source>
</evidence>
<organism evidence="1">
    <name type="scientific">marine sediment metagenome</name>
    <dbReference type="NCBI Taxonomy" id="412755"/>
    <lineage>
        <taxon>unclassified sequences</taxon>
        <taxon>metagenomes</taxon>
        <taxon>ecological metagenomes</taxon>
    </lineage>
</organism>
<protein>
    <recommendedName>
        <fullName evidence="2">Peptidase M14 carboxypeptidase A domain-containing protein</fullName>
    </recommendedName>
</protein>
<name>A0A0F9TXH1_9ZZZZ</name>
<dbReference type="EMBL" id="LAZR01001348">
    <property type="protein sequence ID" value="KKN46113.1"/>
    <property type="molecule type" value="Genomic_DNA"/>
</dbReference>
<sequence>MHSKPSVTKTLLLSLLVVFAVFLLQIHLSAETESRSSSPANEQAVDEEYTRLIKEATTKPEFLSPLTSYLPQVEGVPTPKDILGYISGAPGKLTYYEDILKYMNALADASPNVQVFSIGKTSEGREMIIVNGVDPEHRGSLAFVQTQEFKHLGTPDSCEDITGGMGLEGVSNLQKFVMDGGLLIALHNPVRLAIDYGLVRGIDVFQTSSKFYNPGSLLQGEVVNEKYPVSYGFDKEMPIYRSQSGPLLKIEEEKEKHVVLRYAKEGEVCLSGIVKSQDEIKGKAAVVDVPVGKGHIVLFTFNPFWRDLSHGNYMFVFNAILNYNDLDAGLKK</sequence>
<evidence type="ECO:0008006" key="2">
    <source>
        <dbReference type="Google" id="ProtNLM"/>
    </source>
</evidence>
<comment type="caution">
    <text evidence="1">The sequence shown here is derived from an EMBL/GenBank/DDBJ whole genome shotgun (WGS) entry which is preliminary data.</text>
</comment>
<gene>
    <name evidence="1" type="ORF">LCGC14_0676180</name>
</gene>
<accession>A0A0F9TXH1</accession>
<dbReference type="AlphaFoldDB" id="A0A0F9TXH1"/>
<proteinExistence type="predicted"/>